<dbReference type="Proteomes" id="UP000310066">
    <property type="component" value="Unassembled WGS sequence"/>
</dbReference>
<feature type="transmembrane region" description="Helical" evidence="6">
    <location>
        <begin position="67"/>
        <end position="89"/>
    </location>
</feature>
<feature type="transmembrane region" description="Helical" evidence="6">
    <location>
        <begin position="101"/>
        <end position="121"/>
    </location>
</feature>
<name>A0A4U0TZM8_9PEZI</name>
<dbReference type="GO" id="GO:0022857">
    <property type="term" value="F:transmembrane transporter activity"/>
    <property type="evidence" value="ECO:0007669"/>
    <property type="project" value="InterPro"/>
</dbReference>
<feature type="transmembrane region" description="Helical" evidence="6">
    <location>
        <begin position="158"/>
        <end position="183"/>
    </location>
</feature>
<comment type="caution">
    <text evidence="9">The sequence shown here is derived from an EMBL/GenBank/DDBJ whole genome shotgun (WGS) entry which is preliminary data.</text>
</comment>
<gene>
    <name evidence="9" type="ORF">B0A54_16916</name>
    <name evidence="8" type="ORF">LTR91_024733</name>
</gene>
<feature type="transmembrane region" description="Helical" evidence="6">
    <location>
        <begin position="219"/>
        <end position="238"/>
    </location>
</feature>
<dbReference type="STRING" id="329885.A0A4U0TZM8"/>
<evidence type="ECO:0000256" key="6">
    <source>
        <dbReference type="SAM" id="Phobius"/>
    </source>
</evidence>
<dbReference type="PANTHER" id="PTHR23502:SF68">
    <property type="entry name" value="MULTIDRUG TRANSPORTER, PUTATIVE (AFU_ORTHOLOGUE AFUA_3G01120)-RELATED"/>
    <property type="match status" value="1"/>
</dbReference>
<organism evidence="9 10">
    <name type="scientific">Friedmanniomyces endolithicus</name>
    <dbReference type="NCBI Taxonomy" id="329885"/>
    <lineage>
        <taxon>Eukaryota</taxon>
        <taxon>Fungi</taxon>
        <taxon>Dikarya</taxon>
        <taxon>Ascomycota</taxon>
        <taxon>Pezizomycotina</taxon>
        <taxon>Dothideomycetes</taxon>
        <taxon>Dothideomycetidae</taxon>
        <taxon>Mycosphaerellales</taxon>
        <taxon>Teratosphaeriaceae</taxon>
        <taxon>Friedmanniomyces</taxon>
    </lineage>
</organism>
<sequence>MPQHSVHIAPHMPILEARRCDEEALAEPSHIDTDRTSPGKPNIVYWESPGTADKAINWNIKKKWSNMATISIITFLTPLASTIIAPAVPQILHSFNSSDKTLGSLLVSIYILGYAIGPLFLAPLSEVYGRLPVLNVCTALFLIWSIACALAPNFGSLLVFRILAGVAGACPLAVGGGSIADLFVQDERGLAMSIFIAGPLVGPVVGPVAGGFLAENVGWRWSLWVVAIIVKIIWEILLQGGFE</sequence>
<evidence type="ECO:0000256" key="3">
    <source>
        <dbReference type="ARBA" id="ARBA00022692"/>
    </source>
</evidence>
<evidence type="ECO:0000313" key="10">
    <source>
        <dbReference type="Proteomes" id="UP000310066"/>
    </source>
</evidence>
<comment type="subcellular location">
    <subcellularLocation>
        <location evidence="1">Membrane</location>
        <topology evidence="1">Multi-pass membrane protein</topology>
    </subcellularLocation>
</comment>
<dbReference type="Proteomes" id="UP001175353">
    <property type="component" value="Unassembled WGS sequence"/>
</dbReference>
<keyword evidence="5 6" id="KW-0472">Membrane</keyword>
<keyword evidence="3 6" id="KW-0812">Transmembrane</keyword>
<evidence type="ECO:0000313" key="8">
    <source>
        <dbReference type="EMBL" id="KAK0951874.1"/>
    </source>
</evidence>
<accession>A0A4U0TZM8</accession>
<reference evidence="8" key="2">
    <citation type="submission" date="2023-06" db="EMBL/GenBank/DDBJ databases">
        <title>Black Yeasts Isolated from many extreme environments.</title>
        <authorList>
            <person name="Coleine C."/>
            <person name="Stajich J.E."/>
            <person name="Selbmann L."/>
        </authorList>
    </citation>
    <scope>NUCLEOTIDE SEQUENCE</scope>
    <source>
        <strain evidence="8">CCFEE 5200</strain>
    </source>
</reference>
<evidence type="ECO:0000313" key="9">
    <source>
        <dbReference type="EMBL" id="TKA27874.1"/>
    </source>
</evidence>
<feature type="domain" description="Major facilitator superfamily (MFS) profile" evidence="7">
    <location>
        <begin position="66"/>
        <end position="243"/>
    </location>
</feature>
<feature type="transmembrane region" description="Helical" evidence="6">
    <location>
        <begin position="190"/>
        <end position="213"/>
    </location>
</feature>
<dbReference type="EMBL" id="NAJP01000123">
    <property type="protein sequence ID" value="TKA27874.1"/>
    <property type="molecule type" value="Genomic_DNA"/>
</dbReference>
<protein>
    <recommendedName>
        <fullName evidence="7">Major facilitator superfamily (MFS) profile domain-containing protein</fullName>
    </recommendedName>
</protein>
<evidence type="ECO:0000256" key="5">
    <source>
        <dbReference type="ARBA" id="ARBA00023136"/>
    </source>
</evidence>
<evidence type="ECO:0000256" key="1">
    <source>
        <dbReference type="ARBA" id="ARBA00004141"/>
    </source>
</evidence>
<keyword evidence="4 6" id="KW-1133">Transmembrane helix</keyword>
<dbReference type="PANTHER" id="PTHR23502">
    <property type="entry name" value="MAJOR FACILITATOR SUPERFAMILY"/>
    <property type="match status" value="1"/>
</dbReference>
<dbReference type="Gene3D" id="1.20.1720.10">
    <property type="entry name" value="Multidrug resistance protein D"/>
    <property type="match status" value="1"/>
</dbReference>
<evidence type="ECO:0000313" key="11">
    <source>
        <dbReference type="Proteomes" id="UP001175353"/>
    </source>
</evidence>
<dbReference type="PROSITE" id="PS50850">
    <property type="entry name" value="MFS"/>
    <property type="match status" value="1"/>
</dbReference>
<feature type="transmembrane region" description="Helical" evidence="6">
    <location>
        <begin position="133"/>
        <end position="152"/>
    </location>
</feature>
<dbReference type="SUPFAM" id="SSF103473">
    <property type="entry name" value="MFS general substrate transporter"/>
    <property type="match status" value="1"/>
</dbReference>
<dbReference type="EMBL" id="JAUJLE010000656">
    <property type="protein sequence ID" value="KAK0951874.1"/>
    <property type="molecule type" value="Genomic_DNA"/>
</dbReference>
<dbReference type="AlphaFoldDB" id="A0A4U0TZM8"/>
<reference evidence="9 10" key="1">
    <citation type="submission" date="2017-03" db="EMBL/GenBank/DDBJ databases">
        <title>Genomes of endolithic fungi from Antarctica.</title>
        <authorList>
            <person name="Coleine C."/>
            <person name="Masonjones S."/>
            <person name="Stajich J.E."/>
        </authorList>
    </citation>
    <scope>NUCLEOTIDE SEQUENCE [LARGE SCALE GENOMIC DNA]</scope>
    <source>
        <strain evidence="9 10">CCFEE 5311</strain>
    </source>
</reference>
<dbReference type="InterPro" id="IPR036259">
    <property type="entry name" value="MFS_trans_sf"/>
</dbReference>
<dbReference type="GO" id="GO:0016020">
    <property type="term" value="C:membrane"/>
    <property type="evidence" value="ECO:0007669"/>
    <property type="project" value="UniProtKB-SubCell"/>
</dbReference>
<dbReference type="OrthoDB" id="3848108at2759"/>
<proteinExistence type="inferred from homology"/>
<keyword evidence="11" id="KW-1185">Reference proteome</keyword>
<dbReference type="InterPro" id="IPR011701">
    <property type="entry name" value="MFS"/>
</dbReference>
<comment type="similarity">
    <text evidence="2">Belongs to the major facilitator superfamily.</text>
</comment>
<dbReference type="Pfam" id="PF07690">
    <property type="entry name" value="MFS_1"/>
    <property type="match status" value="1"/>
</dbReference>
<evidence type="ECO:0000256" key="2">
    <source>
        <dbReference type="ARBA" id="ARBA00008335"/>
    </source>
</evidence>
<evidence type="ECO:0000256" key="4">
    <source>
        <dbReference type="ARBA" id="ARBA00022989"/>
    </source>
</evidence>
<evidence type="ECO:0000259" key="7">
    <source>
        <dbReference type="PROSITE" id="PS50850"/>
    </source>
</evidence>
<dbReference type="InterPro" id="IPR020846">
    <property type="entry name" value="MFS_dom"/>
</dbReference>